<organism evidence="2 3">
    <name type="scientific">Nocardia gamkensis</name>
    <dbReference type="NCBI Taxonomy" id="352869"/>
    <lineage>
        <taxon>Bacteria</taxon>
        <taxon>Bacillati</taxon>
        <taxon>Actinomycetota</taxon>
        <taxon>Actinomycetes</taxon>
        <taxon>Mycobacteriales</taxon>
        <taxon>Nocardiaceae</taxon>
        <taxon>Nocardia</taxon>
    </lineage>
</organism>
<keyword evidence="1" id="KW-0732">Signal</keyword>
<dbReference type="AlphaFoldDB" id="A0A7X6KZU6"/>
<feature type="signal peptide" evidence="1">
    <location>
        <begin position="1"/>
        <end position="25"/>
    </location>
</feature>
<accession>A0A7X6KZU6</accession>
<proteinExistence type="predicted"/>
<name>A0A7X6KZU6_9NOCA</name>
<feature type="chain" id="PRO_5038646746" evidence="1">
    <location>
        <begin position="26"/>
        <end position="140"/>
    </location>
</feature>
<comment type="caution">
    <text evidence="2">The sequence shown here is derived from an EMBL/GenBank/DDBJ whole genome shotgun (WGS) entry which is preliminary data.</text>
</comment>
<evidence type="ECO:0000313" key="3">
    <source>
        <dbReference type="Proteomes" id="UP000540698"/>
    </source>
</evidence>
<dbReference type="EMBL" id="JAAXOS010000001">
    <property type="protein sequence ID" value="NKY25260.1"/>
    <property type="molecule type" value="Genomic_DNA"/>
</dbReference>
<dbReference type="PROSITE" id="PS51257">
    <property type="entry name" value="PROKAR_LIPOPROTEIN"/>
    <property type="match status" value="1"/>
</dbReference>
<sequence length="140" mass="14549">MRSVTRFVTTAAAAVVACAPAFVFAGTASAEAVDLPVLYTTATEAGLCYGTIRGNVDQDSSSGLHLTSAFEGIGTCATTAYVSWHNIDTGARGNTTIKLVGSWYNSATIPSGPGHIELSVTTKEFFHSPDSVQVQYVIPG</sequence>
<keyword evidence="3" id="KW-1185">Reference proteome</keyword>
<protein>
    <submittedName>
        <fullName evidence="2">Uncharacterized protein</fullName>
    </submittedName>
</protein>
<dbReference type="RefSeq" id="WP_062971992.1">
    <property type="nucleotide sequence ID" value="NZ_JAAXOS010000001.1"/>
</dbReference>
<reference evidence="2 3" key="1">
    <citation type="submission" date="2020-04" db="EMBL/GenBank/DDBJ databases">
        <title>MicrobeNet Type strains.</title>
        <authorList>
            <person name="Nicholson A.C."/>
        </authorList>
    </citation>
    <scope>NUCLEOTIDE SEQUENCE [LARGE SCALE GENOMIC DNA]</scope>
    <source>
        <strain evidence="2 3">DSM 44956</strain>
    </source>
</reference>
<dbReference type="Proteomes" id="UP000540698">
    <property type="component" value="Unassembled WGS sequence"/>
</dbReference>
<evidence type="ECO:0000256" key="1">
    <source>
        <dbReference type="SAM" id="SignalP"/>
    </source>
</evidence>
<evidence type="ECO:0000313" key="2">
    <source>
        <dbReference type="EMBL" id="NKY25260.1"/>
    </source>
</evidence>
<gene>
    <name evidence="2" type="ORF">HGB38_03285</name>
</gene>